<dbReference type="PANTHER" id="PTHR11766">
    <property type="entry name" value="TYROSYL-TRNA SYNTHETASE"/>
    <property type="match status" value="1"/>
</dbReference>
<name>X1I003_9ZZZZ</name>
<dbReference type="InterPro" id="IPR002305">
    <property type="entry name" value="aa-tRNA-synth_Ic"/>
</dbReference>
<accession>X1I003</accession>
<keyword evidence="1" id="KW-0436">Ligase</keyword>
<keyword evidence="2" id="KW-0547">Nucleotide-binding</keyword>
<dbReference type="GO" id="GO:0006418">
    <property type="term" value="P:tRNA aminoacylation for protein translation"/>
    <property type="evidence" value="ECO:0007669"/>
    <property type="project" value="InterPro"/>
</dbReference>
<dbReference type="GO" id="GO:0004831">
    <property type="term" value="F:tyrosine-tRNA ligase activity"/>
    <property type="evidence" value="ECO:0007669"/>
    <property type="project" value="UniProtKB-EC"/>
</dbReference>
<reference evidence="7" key="1">
    <citation type="journal article" date="2014" name="Front. Microbiol.">
        <title>High frequency of phylogenetically diverse reductive dehalogenase-homologous genes in deep subseafloor sedimentary metagenomes.</title>
        <authorList>
            <person name="Kawai M."/>
            <person name="Futagami T."/>
            <person name="Toyoda A."/>
            <person name="Takaki Y."/>
            <person name="Nishi S."/>
            <person name="Hori S."/>
            <person name="Arai W."/>
            <person name="Tsubouchi T."/>
            <person name="Morono Y."/>
            <person name="Uchiyama I."/>
            <person name="Ito T."/>
            <person name="Fujiyama A."/>
            <person name="Inagaki F."/>
            <person name="Takami H."/>
        </authorList>
    </citation>
    <scope>NUCLEOTIDE SEQUENCE</scope>
    <source>
        <strain evidence="7">Expedition CK06-06</strain>
    </source>
</reference>
<evidence type="ECO:0000256" key="2">
    <source>
        <dbReference type="ARBA" id="ARBA00022741"/>
    </source>
</evidence>
<sequence>MDKIKQVLEKGVERVFKRNDLIKEIKSGKKLRIKLGIDPTTVDLHLGHAVALQKLKQFQDLGHQVIFLIGDFTAKIGDPSERDKTRPVLSDKKLKRMLRIIWLSL</sequence>
<organism evidence="7">
    <name type="scientific">marine sediment metagenome</name>
    <dbReference type="NCBI Taxonomy" id="412755"/>
    <lineage>
        <taxon>unclassified sequences</taxon>
        <taxon>metagenomes</taxon>
        <taxon>ecological metagenomes</taxon>
    </lineage>
</organism>
<dbReference type="GO" id="GO:0005524">
    <property type="term" value="F:ATP binding"/>
    <property type="evidence" value="ECO:0007669"/>
    <property type="project" value="UniProtKB-KW"/>
</dbReference>
<comment type="caution">
    <text evidence="7">The sequence shown here is derived from an EMBL/GenBank/DDBJ whole genome shotgun (WGS) entry which is preliminary data.</text>
</comment>
<dbReference type="Pfam" id="PF00579">
    <property type="entry name" value="tRNA-synt_1b"/>
    <property type="match status" value="1"/>
</dbReference>
<evidence type="ECO:0000256" key="3">
    <source>
        <dbReference type="ARBA" id="ARBA00022840"/>
    </source>
</evidence>
<dbReference type="GO" id="GO:0005829">
    <property type="term" value="C:cytosol"/>
    <property type="evidence" value="ECO:0007669"/>
    <property type="project" value="TreeGrafter"/>
</dbReference>
<gene>
    <name evidence="7" type="ORF">S03H2_34928</name>
</gene>
<proteinExistence type="predicted"/>
<protein>
    <recommendedName>
        <fullName evidence="8">Tyrosine--tRNA ligase</fullName>
    </recommendedName>
</protein>
<dbReference type="Gene3D" id="3.40.50.620">
    <property type="entry name" value="HUPs"/>
    <property type="match status" value="1"/>
</dbReference>
<evidence type="ECO:0000256" key="4">
    <source>
        <dbReference type="ARBA" id="ARBA00022917"/>
    </source>
</evidence>
<evidence type="ECO:0000256" key="6">
    <source>
        <dbReference type="ARBA" id="ARBA00048248"/>
    </source>
</evidence>
<evidence type="ECO:0008006" key="8">
    <source>
        <dbReference type="Google" id="ProtNLM"/>
    </source>
</evidence>
<dbReference type="PANTHER" id="PTHR11766:SF1">
    <property type="entry name" value="TYROSINE--TRNA LIGASE"/>
    <property type="match status" value="1"/>
</dbReference>
<evidence type="ECO:0000256" key="1">
    <source>
        <dbReference type="ARBA" id="ARBA00022598"/>
    </source>
</evidence>
<evidence type="ECO:0000256" key="5">
    <source>
        <dbReference type="ARBA" id="ARBA00023146"/>
    </source>
</evidence>
<dbReference type="EMBL" id="BARU01021333">
    <property type="protein sequence ID" value="GAH59419.1"/>
    <property type="molecule type" value="Genomic_DNA"/>
</dbReference>
<comment type="catalytic activity">
    <reaction evidence="6">
        <text>tRNA(Tyr) + L-tyrosine + ATP = L-tyrosyl-tRNA(Tyr) + AMP + diphosphate + H(+)</text>
        <dbReference type="Rhea" id="RHEA:10220"/>
        <dbReference type="Rhea" id="RHEA-COMP:9706"/>
        <dbReference type="Rhea" id="RHEA-COMP:9707"/>
        <dbReference type="ChEBI" id="CHEBI:15378"/>
        <dbReference type="ChEBI" id="CHEBI:30616"/>
        <dbReference type="ChEBI" id="CHEBI:33019"/>
        <dbReference type="ChEBI" id="CHEBI:58315"/>
        <dbReference type="ChEBI" id="CHEBI:78442"/>
        <dbReference type="ChEBI" id="CHEBI:78536"/>
        <dbReference type="ChEBI" id="CHEBI:456215"/>
        <dbReference type="EC" id="6.1.1.1"/>
    </reaction>
</comment>
<keyword evidence="3" id="KW-0067">ATP-binding</keyword>
<dbReference type="AlphaFoldDB" id="X1I003"/>
<keyword evidence="5" id="KW-0030">Aminoacyl-tRNA synthetase</keyword>
<keyword evidence="4" id="KW-0648">Protein biosynthesis</keyword>
<dbReference type="SUPFAM" id="SSF52374">
    <property type="entry name" value="Nucleotidylyl transferase"/>
    <property type="match status" value="1"/>
</dbReference>
<evidence type="ECO:0000313" key="7">
    <source>
        <dbReference type="EMBL" id="GAH59419.1"/>
    </source>
</evidence>
<dbReference type="InterPro" id="IPR014729">
    <property type="entry name" value="Rossmann-like_a/b/a_fold"/>
</dbReference>
<dbReference type="InterPro" id="IPR024088">
    <property type="entry name" value="Tyr-tRNA-ligase_bac-type"/>
</dbReference>